<dbReference type="Proteomes" id="UP000580517">
    <property type="component" value="Unassembled WGS sequence"/>
</dbReference>
<dbReference type="EMBL" id="JACCEW010000003">
    <property type="protein sequence ID" value="NYT37669.1"/>
    <property type="molecule type" value="Genomic_DNA"/>
</dbReference>
<dbReference type="SUPFAM" id="SSF51735">
    <property type="entry name" value="NAD(P)-binding Rossmann-fold domains"/>
    <property type="match status" value="1"/>
</dbReference>
<dbReference type="PROSITE" id="PS00837">
    <property type="entry name" value="ALADH_PNT_2"/>
    <property type="match status" value="1"/>
</dbReference>
<comment type="catalytic activity">
    <reaction evidence="8">
        <text>NAD(+) + NADPH + H(+)(in) = NADH + NADP(+) + H(+)(out)</text>
        <dbReference type="Rhea" id="RHEA:47992"/>
        <dbReference type="ChEBI" id="CHEBI:15378"/>
        <dbReference type="ChEBI" id="CHEBI:57540"/>
        <dbReference type="ChEBI" id="CHEBI:57783"/>
        <dbReference type="ChEBI" id="CHEBI:57945"/>
        <dbReference type="ChEBI" id="CHEBI:58349"/>
        <dbReference type="EC" id="7.1.1.1"/>
    </reaction>
</comment>
<name>A0A853FCN8_9BURK</name>
<accession>A0A853FCN8</accession>
<evidence type="ECO:0000259" key="12">
    <source>
        <dbReference type="SMART" id="SM01002"/>
    </source>
</evidence>
<keyword evidence="4" id="KW-0547">Nucleotide-binding</keyword>
<dbReference type="FunFam" id="3.40.50.720:FF:000188">
    <property type="entry name" value="NAD(P) transhydrogenase alpha subunit 1"/>
    <property type="match status" value="1"/>
</dbReference>
<sequence length="372" mass="38852">MQTGIPRERRGGETRVAGTPEIVKKYVAAGHTVLVEKDAGALAHFPDAAYEQAGARIVDQGDALAAELVLKVRAPDPQELALMKPGSVLVGMLDPFDADGLARMAAAGLTAFALEAAPRITRAQSLDVLSSQANLAGYKAVLLAANQYGRLFPMMMTAAGTLKAARAVVLGAGVAGLQAIATAKRLGAVVEASDVRPAAKEQIESLGAKFIDVPYETDEEREIAEGTGGYARPMPAAWMARQAALVAERCKQADIVVSTALIPGRPAPELISADTVHGMKPGSVIVDLAVERGGNCPLSEKDKVAMVNGVAIIGYSNLAALVPHDASALYARNIFDFLKLVTGAEAQLDIQHDDEIVAACLVCKDGKVLRNA</sequence>
<evidence type="ECO:0000256" key="5">
    <source>
        <dbReference type="ARBA" id="ARBA00022857"/>
    </source>
</evidence>
<dbReference type="EC" id="7.1.1.1" evidence="3"/>
<gene>
    <name evidence="14" type="ORF">H0A68_12355</name>
</gene>
<dbReference type="GO" id="GO:0050661">
    <property type="term" value="F:NADP binding"/>
    <property type="evidence" value="ECO:0007669"/>
    <property type="project" value="TreeGrafter"/>
</dbReference>
<evidence type="ECO:0000256" key="10">
    <source>
        <dbReference type="ARBA" id="ARBA00076996"/>
    </source>
</evidence>
<reference evidence="14 15" key="1">
    <citation type="submission" date="2020-07" db="EMBL/GenBank/DDBJ databases">
        <title>Taxonomic revisions and descriptions of new bacterial species based on genomic comparisons in the high-G+C-content subgroup of the family Alcaligenaceae.</title>
        <authorList>
            <person name="Szabo A."/>
            <person name="Felfoldi T."/>
        </authorList>
    </citation>
    <scope>NUCLEOTIDE SEQUENCE [LARGE SCALE GENOMIC DNA]</scope>
    <source>
        <strain evidence="14 15">DSM 25264</strain>
    </source>
</reference>
<proteinExistence type="inferred from homology"/>
<evidence type="ECO:0000256" key="6">
    <source>
        <dbReference type="ARBA" id="ARBA00022967"/>
    </source>
</evidence>
<dbReference type="RefSeq" id="WP_129969211.1">
    <property type="nucleotide sequence ID" value="NZ_JACCEW010000003.1"/>
</dbReference>
<dbReference type="SMART" id="SM01002">
    <property type="entry name" value="AlaDh_PNT_C"/>
    <property type="match status" value="1"/>
</dbReference>
<dbReference type="InterPro" id="IPR007886">
    <property type="entry name" value="AlaDH/PNT_N"/>
</dbReference>
<dbReference type="PANTHER" id="PTHR10160:SF19">
    <property type="entry name" value="PROTON-TRANSLOCATING NAD(P)(+) TRANSHYDROGENASE"/>
    <property type="match status" value="1"/>
</dbReference>
<evidence type="ECO:0000313" key="14">
    <source>
        <dbReference type="EMBL" id="NYT37669.1"/>
    </source>
</evidence>
<keyword evidence="5" id="KW-0521">NADP</keyword>
<evidence type="ECO:0000256" key="11">
    <source>
        <dbReference type="ARBA" id="ARBA00084087"/>
    </source>
</evidence>
<keyword evidence="14" id="KW-0560">Oxidoreductase</keyword>
<dbReference type="NCBIfam" id="NF006942">
    <property type="entry name" value="PRK09424.1"/>
    <property type="match status" value="1"/>
</dbReference>
<evidence type="ECO:0000256" key="1">
    <source>
        <dbReference type="ARBA" id="ARBA00003943"/>
    </source>
</evidence>
<dbReference type="SUPFAM" id="SSF52283">
    <property type="entry name" value="Formate/glycerate dehydrogenase catalytic domain-like"/>
    <property type="match status" value="1"/>
</dbReference>
<dbReference type="GO" id="GO:0008750">
    <property type="term" value="F:proton-translocating NAD(P)+ transhydrogenase activity"/>
    <property type="evidence" value="ECO:0007669"/>
    <property type="project" value="UniProtKB-EC"/>
</dbReference>
<dbReference type="GO" id="GO:0016491">
    <property type="term" value="F:oxidoreductase activity"/>
    <property type="evidence" value="ECO:0007669"/>
    <property type="project" value="UniProtKB-KW"/>
</dbReference>
<evidence type="ECO:0000256" key="7">
    <source>
        <dbReference type="ARBA" id="ARBA00023027"/>
    </source>
</evidence>
<evidence type="ECO:0000313" key="15">
    <source>
        <dbReference type="Proteomes" id="UP000580517"/>
    </source>
</evidence>
<dbReference type="InterPro" id="IPR007698">
    <property type="entry name" value="AlaDH/PNT_NAD(H)-bd"/>
</dbReference>
<dbReference type="Pfam" id="PF05222">
    <property type="entry name" value="AlaDh_PNT_N"/>
    <property type="match status" value="1"/>
</dbReference>
<dbReference type="Gene3D" id="3.40.50.720">
    <property type="entry name" value="NAD(P)-binding Rossmann-like Domain"/>
    <property type="match status" value="2"/>
</dbReference>
<evidence type="ECO:0000256" key="2">
    <source>
        <dbReference type="ARBA" id="ARBA00005689"/>
    </source>
</evidence>
<evidence type="ECO:0000259" key="13">
    <source>
        <dbReference type="SMART" id="SM01003"/>
    </source>
</evidence>
<feature type="domain" description="Alanine dehydrogenase/pyridine nucleotide transhydrogenase NAD(H)-binding" evidence="12">
    <location>
        <begin position="145"/>
        <end position="314"/>
    </location>
</feature>
<dbReference type="AlphaFoldDB" id="A0A853FCN8"/>
<comment type="function">
    <text evidence="1">The transhydrogenation between NADH and NADP is coupled to respiration and ATP hydrolysis and functions as a proton pump across the membrane.</text>
</comment>
<dbReference type="GO" id="GO:0006740">
    <property type="term" value="P:NADPH regeneration"/>
    <property type="evidence" value="ECO:0007669"/>
    <property type="project" value="TreeGrafter"/>
</dbReference>
<protein>
    <recommendedName>
        <fullName evidence="9">NAD(P) transhydrogenase subunit alpha part 1</fullName>
        <ecNumber evidence="3">7.1.1.1</ecNumber>
    </recommendedName>
    <alternativeName>
        <fullName evidence="11">Nicotinamide nucleotide transhydrogenase subunit alpha 1</fullName>
    </alternativeName>
    <alternativeName>
        <fullName evidence="10">Pyridine nucleotide transhydrogenase subunit alpha 1</fullName>
    </alternativeName>
</protein>
<dbReference type="InterPro" id="IPR008143">
    <property type="entry name" value="Ala_DH/PNT_CS2"/>
</dbReference>
<dbReference type="SMART" id="SM01003">
    <property type="entry name" value="AlaDh_PNT_N"/>
    <property type="match status" value="1"/>
</dbReference>
<dbReference type="Pfam" id="PF01262">
    <property type="entry name" value="AlaDh_PNT_C"/>
    <property type="match status" value="1"/>
</dbReference>
<dbReference type="OrthoDB" id="9804592at2"/>
<organism evidence="14 15">
    <name type="scientific">Allopusillimonas soli</name>
    <dbReference type="NCBI Taxonomy" id="659016"/>
    <lineage>
        <taxon>Bacteria</taxon>
        <taxon>Pseudomonadati</taxon>
        <taxon>Pseudomonadota</taxon>
        <taxon>Betaproteobacteria</taxon>
        <taxon>Burkholderiales</taxon>
        <taxon>Alcaligenaceae</taxon>
        <taxon>Allopusillimonas</taxon>
    </lineage>
</organism>
<comment type="caution">
    <text evidence="14">The sequence shown here is derived from an EMBL/GenBank/DDBJ whole genome shotgun (WGS) entry which is preliminary data.</text>
</comment>
<dbReference type="InterPro" id="IPR036291">
    <property type="entry name" value="NAD(P)-bd_dom_sf"/>
</dbReference>
<dbReference type="GO" id="GO:0005886">
    <property type="term" value="C:plasma membrane"/>
    <property type="evidence" value="ECO:0007669"/>
    <property type="project" value="TreeGrafter"/>
</dbReference>
<dbReference type="CDD" id="cd05304">
    <property type="entry name" value="Rubrum_tdh"/>
    <property type="match status" value="1"/>
</dbReference>
<comment type="similarity">
    <text evidence="2">Belongs to the AlaDH/PNT family.</text>
</comment>
<feature type="domain" description="Alanine dehydrogenase/pyridine nucleotide transhydrogenase N-terminal" evidence="13">
    <location>
        <begin position="4"/>
        <end position="136"/>
    </location>
</feature>
<dbReference type="PANTHER" id="PTHR10160">
    <property type="entry name" value="NAD(P) TRANSHYDROGENASE"/>
    <property type="match status" value="1"/>
</dbReference>
<evidence type="ECO:0000256" key="4">
    <source>
        <dbReference type="ARBA" id="ARBA00022741"/>
    </source>
</evidence>
<evidence type="ECO:0000256" key="8">
    <source>
        <dbReference type="ARBA" id="ARBA00048202"/>
    </source>
</evidence>
<keyword evidence="15" id="KW-1185">Reference proteome</keyword>
<evidence type="ECO:0000256" key="3">
    <source>
        <dbReference type="ARBA" id="ARBA00012943"/>
    </source>
</evidence>
<evidence type="ECO:0000256" key="9">
    <source>
        <dbReference type="ARBA" id="ARBA00071353"/>
    </source>
</evidence>
<keyword evidence="6" id="KW-1278">Translocase</keyword>
<keyword evidence="7" id="KW-0520">NAD</keyword>